<reference evidence="2 3" key="1">
    <citation type="journal article" date="2020" name="Microb. Ecol.">
        <title>Ecogenomics of the Marine Benthic Filamentous Cyanobacterium Adonisia.</title>
        <authorList>
            <person name="Walter J.M."/>
            <person name="Coutinho F.H."/>
            <person name="Leomil L."/>
            <person name="Hargreaves P.I."/>
            <person name="Campeao M.E."/>
            <person name="Vieira V.V."/>
            <person name="Silva B.S."/>
            <person name="Fistarol G.O."/>
            <person name="Salomon P.S."/>
            <person name="Sawabe T."/>
            <person name="Mino S."/>
            <person name="Hosokawa M."/>
            <person name="Miyashita H."/>
            <person name="Maruyama F."/>
            <person name="van Verk M.C."/>
            <person name="Dutilh B.E."/>
            <person name="Thompson C.C."/>
            <person name="Thompson F.L."/>
        </authorList>
    </citation>
    <scope>NUCLEOTIDE SEQUENCE [LARGE SCALE GENOMIC DNA]</scope>
    <source>
        <strain evidence="2 3">CCMR0082</strain>
    </source>
</reference>
<evidence type="ECO:0000313" key="2">
    <source>
        <dbReference type="EMBL" id="NEZ66168.1"/>
    </source>
</evidence>
<comment type="caution">
    <text evidence="2">The sequence shown here is derived from an EMBL/GenBank/DDBJ whole genome shotgun (WGS) entry which is preliminary data.</text>
</comment>
<evidence type="ECO:0000313" key="3">
    <source>
        <dbReference type="Proteomes" id="UP000473574"/>
    </source>
</evidence>
<evidence type="ECO:0000256" key="1">
    <source>
        <dbReference type="SAM" id="MobiDB-lite"/>
    </source>
</evidence>
<organism evidence="2 3">
    <name type="scientific">Adonisia turfae CCMR0082</name>
    <dbReference type="NCBI Taxonomy" id="2304604"/>
    <lineage>
        <taxon>Bacteria</taxon>
        <taxon>Bacillati</taxon>
        <taxon>Cyanobacteriota</taxon>
        <taxon>Adonisia</taxon>
        <taxon>Adonisia turfae</taxon>
    </lineage>
</organism>
<dbReference type="AlphaFoldDB" id="A0A6M0SCF1"/>
<feature type="compositionally biased region" description="Basic and acidic residues" evidence="1">
    <location>
        <begin position="13"/>
        <end position="28"/>
    </location>
</feature>
<dbReference type="EMBL" id="QZCE01000002">
    <property type="protein sequence ID" value="NEZ66168.1"/>
    <property type="molecule type" value="Genomic_DNA"/>
</dbReference>
<feature type="compositionally biased region" description="Polar residues" evidence="1">
    <location>
        <begin position="1"/>
        <end position="12"/>
    </location>
</feature>
<accession>A0A6M0SCF1</accession>
<proteinExistence type="predicted"/>
<gene>
    <name evidence="2" type="ORF">D0962_25970</name>
</gene>
<sequence length="69" mass="8217">MASNKPVNNSYDHTSHNQDPEFWRQLSRDFPFEGVDEEQLRQQTEQWINCANELLGPLPSRMKNKTKKR</sequence>
<dbReference type="RefSeq" id="WP_163668072.1">
    <property type="nucleotide sequence ID" value="NZ_QZCE01000002.1"/>
</dbReference>
<dbReference type="Proteomes" id="UP000473574">
    <property type="component" value="Unassembled WGS sequence"/>
</dbReference>
<name>A0A6M0SCF1_9CYAN</name>
<feature type="region of interest" description="Disordered" evidence="1">
    <location>
        <begin position="1"/>
        <end position="28"/>
    </location>
</feature>
<protein>
    <submittedName>
        <fullName evidence="2">Uncharacterized protein</fullName>
    </submittedName>
</protein>